<sequence>MFSRRVVAASPRRHGRLRTAFFKSASRIRANLRFLRASGTSNQAGASAERIWCQFSRYENVALTRGLRNLAERNRVLAALDANAWRRQDAALYLGINRKILWGKMCTYQIVH</sequence>
<keyword evidence="3" id="KW-1185">Reference proteome</keyword>
<gene>
    <name evidence="2" type="ORF">FAZ95_12675</name>
</gene>
<accession>A0A4P8IPQ0</accession>
<dbReference type="EMBL" id="CP040077">
    <property type="protein sequence ID" value="QCP49957.1"/>
    <property type="molecule type" value="Genomic_DNA"/>
</dbReference>
<name>A0A4P8IPQ0_9BURK</name>
<evidence type="ECO:0000259" key="1">
    <source>
        <dbReference type="Pfam" id="PF02954"/>
    </source>
</evidence>
<dbReference type="SUPFAM" id="SSF46689">
    <property type="entry name" value="Homeodomain-like"/>
    <property type="match status" value="1"/>
</dbReference>
<dbReference type="Gene3D" id="1.10.10.60">
    <property type="entry name" value="Homeodomain-like"/>
    <property type="match status" value="1"/>
</dbReference>
<organism evidence="2 3">
    <name type="scientific">Trinickia violacea</name>
    <dbReference type="NCBI Taxonomy" id="2571746"/>
    <lineage>
        <taxon>Bacteria</taxon>
        <taxon>Pseudomonadati</taxon>
        <taxon>Pseudomonadota</taxon>
        <taxon>Betaproteobacteria</taxon>
        <taxon>Burkholderiales</taxon>
        <taxon>Burkholderiaceae</taxon>
        <taxon>Trinickia</taxon>
    </lineage>
</organism>
<evidence type="ECO:0000313" key="3">
    <source>
        <dbReference type="Proteomes" id="UP000298656"/>
    </source>
</evidence>
<evidence type="ECO:0000313" key="2">
    <source>
        <dbReference type="EMBL" id="QCP49957.1"/>
    </source>
</evidence>
<proteinExistence type="predicted"/>
<dbReference type="GO" id="GO:0043565">
    <property type="term" value="F:sequence-specific DNA binding"/>
    <property type="evidence" value="ECO:0007669"/>
    <property type="project" value="InterPro"/>
</dbReference>
<reference evidence="2 3" key="1">
    <citation type="submission" date="2019-05" db="EMBL/GenBank/DDBJ databases">
        <title>Burkholderia sp. DHOD12, isolated from subtropical forest soil.</title>
        <authorList>
            <person name="Gao Z.-H."/>
            <person name="Qiu L.-H."/>
        </authorList>
    </citation>
    <scope>NUCLEOTIDE SEQUENCE [LARGE SCALE GENOMIC DNA]</scope>
    <source>
        <strain evidence="2 3">DHOD12</strain>
    </source>
</reference>
<dbReference type="InterPro" id="IPR002197">
    <property type="entry name" value="HTH_Fis"/>
</dbReference>
<protein>
    <recommendedName>
        <fullName evidence="1">DNA binding HTH domain-containing protein</fullName>
    </recommendedName>
</protein>
<dbReference type="InterPro" id="IPR009057">
    <property type="entry name" value="Homeodomain-like_sf"/>
</dbReference>
<dbReference type="Pfam" id="PF02954">
    <property type="entry name" value="HTH_8"/>
    <property type="match status" value="1"/>
</dbReference>
<dbReference type="KEGG" id="tvl:FAZ95_12675"/>
<dbReference type="AlphaFoldDB" id="A0A4P8IPQ0"/>
<feature type="domain" description="DNA binding HTH" evidence="1">
    <location>
        <begin position="71"/>
        <end position="105"/>
    </location>
</feature>
<dbReference type="Proteomes" id="UP000298656">
    <property type="component" value="Chromosome 1"/>
</dbReference>